<dbReference type="EMBL" id="JBJUIK010000010">
    <property type="protein sequence ID" value="KAL3516678.1"/>
    <property type="molecule type" value="Genomic_DNA"/>
</dbReference>
<evidence type="ECO:0000313" key="4">
    <source>
        <dbReference type="Proteomes" id="UP001630127"/>
    </source>
</evidence>
<feature type="region of interest" description="Disordered" evidence="1">
    <location>
        <begin position="130"/>
        <end position="162"/>
    </location>
</feature>
<dbReference type="Proteomes" id="UP001630127">
    <property type="component" value="Unassembled WGS sequence"/>
</dbReference>
<sequence length="162" mass="17781">MEEPREGDCWVPLISSIFCVCVTTGGVLLLMYVFMPSISEPWIPFAALILIGTPWIFWVFAYIYTCMKACCGRSSLDDRQLSRRNLRGPSKNATISNNTMARNASISNQPPNVNSPRDGKHVQFAGVIGMDSDNSHQEGGRNSSVNSSKECEMPLNLGVSSS</sequence>
<comment type="caution">
    <text evidence="3">The sequence shown here is derived from an EMBL/GenBank/DDBJ whole genome shotgun (WGS) entry which is preliminary data.</text>
</comment>
<protein>
    <submittedName>
        <fullName evidence="3">Uncharacterized protein</fullName>
    </submittedName>
</protein>
<dbReference type="PANTHER" id="PTHR34964">
    <property type="entry name" value="MEMBRANE LIPOPROTEIN-RELATED"/>
    <property type="match status" value="1"/>
</dbReference>
<keyword evidence="4" id="KW-1185">Reference proteome</keyword>
<gene>
    <name evidence="3" type="ORF">ACH5RR_023580</name>
</gene>
<dbReference type="PANTHER" id="PTHR34964:SF1">
    <property type="entry name" value="MEMBRANE LIPOPROTEIN"/>
    <property type="match status" value="1"/>
</dbReference>
<name>A0ABD2ZG44_9GENT</name>
<accession>A0ABD2ZG44</accession>
<feature type="region of interest" description="Disordered" evidence="1">
    <location>
        <begin position="86"/>
        <end position="118"/>
    </location>
</feature>
<feature type="transmembrane region" description="Helical" evidence="2">
    <location>
        <begin position="12"/>
        <end position="35"/>
    </location>
</feature>
<evidence type="ECO:0000256" key="1">
    <source>
        <dbReference type="SAM" id="MobiDB-lite"/>
    </source>
</evidence>
<organism evidence="3 4">
    <name type="scientific">Cinchona calisaya</name>
    <dbReference type="NCBI Taxonomy" id="153742"/>
    <lineage>
        <taxon>Eukaryota</taxon>
        <taxon>Viridiplantae</taxon>
        <taxon>Streptophyta</taxon>
        <taxon>Embryophyta</taxon>
        <taxon>Tracheophyta</taxon>
        <taxon>Spermatophyta</taxon>
        <taxon>Magnoliopsida</taxon>
        <taxon>eudicotyledons</taxon>
        <taxon>Gunneridae</taxon>
        <taxon>Pentapetalae</taxon>
        <taxon>asterids</taxon>
        <taxon>lamiids</taxon>
        <taxon>Gentianales</taxon>
        <taxon>Rubiaceae</taxon>
        <taxon>Cinchonoideae</taxon>
        <taxon>Cinchoneae</taxon>
        <taxon>Cinchona</taxon>
    </lineage>
</organism>
<keyword evidence="2" id="KW-0472">Membrane</keyword>
<evidence type="ECO:0000256" key="2">
    <source>
        <dbReference type="SAM" id="Phobius"/>
    </source>
</evidence>
<evidence type="ECO:0000313" key="3">
    <source>
        <dbReference type="EMBL" id="KAL3516678.1"/>
    </source>
</evidence>
<feature type="transmembrane region" description="Helical" evidence="2">
    <location>
        <begin position="42"/>
        <end position="64"/>
    </location>
</feature>
<reference evidence="3 4" key="1">
    <citation type="submission" date="2024-11" db="EMBL/GenBank/DDBJ databases">
        <title>A near-complete genome assembly of Cinchona calisaya.</title>
        <authorList>
            <person name="Lian D.C."/>
            <person name="Zhao X.W."/>
            <person name="Wei L."/>
        </authorList>
    </citation>
    <scope>NUCLEOTIDE SEQUENCE [LARGE SCALE GENOMIC DNA]</scope>
    <source>
        <tissue evidence="3">Nenye</tissue>
    </source>
</reference>
<proteinExistence type="predicted"/>
<keyword evidence="2" id="KW-1133">Transmembrane helix</keyword>
<keyword evidence="2" id="KW-0812">Transmembrane</keyword>
<dbReference type="AlphaFoldDB" id="A0ABD2ZG44"/>
<feature type="compositionally biased region" description="Polar residues" evidence="1">
    <location>
        <begin position="91"/>
        <end position="115"/>
    </location>
</feature>